<accession>A0A1G6QYC6</accession>
<dbReference type="PANTHER" id="PTHR45875:SF1">
    <property type="entry name" value="METHYLTRANSFERASE N6AMT1"/>
    <property type="match status" value="1"/>
</dbReference>
<keyword evidence="3 8" id="KW-0808">Transferase</keyword>
<feature type="domain" description="DUF7059" evidence="6">
    <location>
        <begin position="19"/>
        <end position="102"/>
    </location>
</feature>
<dbReference type="InterPro" id="IPR055487">
    <property type="entry name" value="DUF7059"/>
</dbReference>
<evidence type="ECO:0000256" key="4">
    <source>
        <dbReference type="ARBA" id="ARBA00022691"/>
    </source>
</evidence>
<dbReference type="GO" id="GO:0008757">
    <property type="term" value="F:S-adenosylmethionine-dependent methyltransferase activity"/>
    <property type="evidence" value="ECO:0007669"/>
    <property type="project" value="TreeGrafter"/>
</dbReference>
<evidence type="ECO:0000313" key="8">
    <source>
        <dbReference type="EMBL" id="SDC96974.1"/>
    </source>
</evidence>
<name>A0A1G6QYC6_9NOCA</name>
<sequence>MNRELLSLCGPLREALRRTEYTADALLDALGPQAHDALGRNEPVPVRRATRDAGGLGVLTRLFLLGDDCPATEVAAALAPVDLDHAVAAGLLERDGDEVRAALDLRPLDLGAGNRWVISDLDGALRPRQTAPDHVLGVGHASLSLLRGTPTAPAGSVLDIGTGCGIQALHATGYGTSVTATDVNLRALDLSAATFALNDVDVDLLAGSWYEPVAGRRFDRIVANPPFVVGRARVEHTYRDSGLDLDGASELMISRTLDHLEPGGTASMLASWVHVAGEDWRSRVASWLPAHGVDAWVVQRDVADPALYVGTWMRDAGLDPRDPATAAQADAWLTHFEESDVEGIGFGFVYLRRTDEVSDVMAEDLRHGYTDPLGDEAFGYFDRVRWLRDRDVLEHRFLVADSTALERVYLPGEEGWRQVVARVHRGDGPNWQHEVDDLAAALLGGMQPGGLALEELVELLAAAHGEDATDLAAAAAPLVHSLVRHGLVLPDGVGSDRFPAN</sequence>
<keyword evidence="9" id="KW-1185">Reference proteome</keyword>
<protein>
    <submittedName>
        <fullName evidence="8">Methyltransferase small domain-containing protein</fullName>
    </submittedName>
</protein>
<dbReference type="CDD" id="cd02440">
    <property type="entry name" value="AdoMet_MTases"/>
    <property type="match status" value="1"/>
</dbReference>
<evidence type="ECO:0000259" key="5">
    <source>
        <dbReference type="Pfam" id="PF05175"/>
    </source>
</evidence>
<dbReference type="STRING" id="168276.SAMN05444580_102249"/>
<dbReference type="GO" id="GO:0008276">
    <property type="term" value="F:protein methyltransferase activity"/>
    <property type="evidence" value="ECO:0007669"/>
    <property type="project" value="TreeGrafter"/>
</dbReference>
<evidence type="ECO:0000259" key="7">
    <source>
        <dbReference type="Pfam" id="PF25004"/>
    </source>
</evidence>
<dbReference type="GO" id="GO:0032259">
    <property type="term" value="P:methylation"/>
    <property type="evidence" value="ECO:0007669"/>
    <property type="project" value="UniProtKB-KW"/>
</dbReference>
<evidence type="ECO:0000256" key="1">
    <source>
        <dbReference type="ARBA" id="ARBA00006149"/>
    </source>
</evidence>
<evidence type="ECO:0000256" key="2">
    <source>
        <dbReference type="ARBA" id="ARBA00022603"/>
    </source>
</evidence>
<evidence type="ECO:0000313" key="9">
    <source>
        <dbReference type="Proteomes" id="UP000199417"/>
    </source>
</evidence>
<comment type="similarity">
    <text evidence="1">Belongs to the eukaryotic/archaeal PrmC-related family.</text>
</comment>
<keyword evidence="4" id="KW-0949">S-adenosyl-L-methionine</keyword>
<dbReference type="GO" id="GO:0035657">
    <property type="term" value="C:eRF1 methyltransferase complex"/>
    <property type="evidence" value="ECO:0007669"/>
    <property type="project" value="TreeGrafter"/>
</dbReference>
<feature type="domain" description="Methyltransferase small" evidence="5">
    <location>
        <begin position="141"/>
        <end position="235"/>
    </location>
</feature>
<reference evidence="8 9" key="1">
    <citation type="submission" date="2016-10" db="EMBL/GenBank/DDBJ databases">
        <authorList>
            <person name="de Groot N.N."/>
        </authorList>
    </citation>
    <scope>NUCLEOTIDE SEQUENCE [LARGE SCALE GENOMIC DNA]</scope>
    <source>
        <strain evidence="8 9">JCM 11308</strain>
    </source>
</reference>
<dbReference type="InterPro" id="IPR002052">
    <property type="entry name" value="DNA_methylase_N6_adenine_CS"/>
</dbReference>
<dbReference type="Pfam" id="PF05175">
    <property type="entry name" value="MTS"/>
    <property type="match status" value="1"/>
</dbReference>
<evidence type="ECO:0000259" key="6">
    <source>
        <dbReference type="Pfam" id="PF23186"/>
    </source>
</evidence>
<proteinExistence type="inferred from homology"/>
<dbReference type="SUPFAM" id="SSF53335">
    <property type="entry name" value="S-adenosyl-L-methionine-dependent methyltransferases"/>
    <property type="match status" value="1"/>
</dbReference>
<organism evidence="8 9">
    <name type="scientific">Rhodococcus tukisamuensis</name>
    <dbReference type="NCBI Taxonomy" id="168276"/>
    <lineage>
        <taxon>Bacteria</taxon>
        <taxon>Bacillati</taxon>
        <taxon>Actinomycetota</taxon>
        <taxon>Actinomycetes</taxon>
        <taxon>Mycobacteriales</taxon>
        <taxon>Nocardiaceae</taxon>
        <taxon>Rhodococcus</taxon>
    </lineage>
</organism>
<dbReference type="PANTHER" id="PTHR45875">
    <property type="entry name" value="METHYLTRANSFERASE N6AMT1"/>
    <property type="match status" value="1"/>
</dbReference>
<dbReference type="InterPro" id="IPR029063">
    <property type="entry name" value="SAM-dependent_MTases_sf"/>
</dbReference>
<dbReference type="AlphaFoldDB" id="A0A1G6QYC6"/>
<feature type="domain" description="DUF7782" evidence="7">
    <location>
        <begin position="380"/>
        <end position="490"/>
    </location>
</feature>
<dbReference type="GO" id="GO:0008170">
    <property type="term" value="F:N-methyltransferase activity"/>
    <property type="evidence" value="ECO:0007669"/>
    <property type="project" value="UniProtKB-ARBA"/>
</dbReference>
<gene>
    <name evidence="8" type="ORF">SAMN05444580_102249</name>
</gene>
<dbReference type="InterPro" id="IPR007848">
    <property type="entry name" value="Small_mtfrase_dom"/>
</dbReference>
<dbReference type="EMBL" id="FNAB01000002">
    <property type="protein sequence ID" value="SDC96974.1"/>
    <property type="molecule type" value="Genomic_DNA"/>
</dbReference>
<dbReference type="PROSITE" id="PS00092">
    <property type="entry name" value="N6_MTASE"/>
    <property type="match status" value="1"/>
</dbReference>
<dbReference type="RefSeq" id="WP_072844004.1">
    <property type="nucleotide sequence ID" value="NZ_FNAB01000002.1"/>
</dbReference>
<dbReference type="InterPro" id="IPR056684">
    <property type="entry name" value="DUF7782"/>
</dbReference>
<keyword evidence="2 8" id="KW-0489">Methyltransferase</keyword>
<dbReference type="Gene3D" id="3.40.50.150">
    <property type="entry name" value="Vaccinia Virus protein VP39"/>
    <property type="match status" value="1"/>
</dbReference>
<dbReference type="Proteomes" id="UP000199417">
    <property type="component" value="Unassembled WGS sequence"/>
</dbReference>
<dbReference type="InterPro" id="IPR052190">
    <property type="entry name" value="Euk-Arch_PrmC-MTase"/>
</dbReference>
<dbReference type="Pfam" id="PF25004">
    <property type="entry name" value="DUF7782"/>
    <property type="match status" value="1"/>
</dbReference>
<dbReference type="Pfam" id="PF23186">
    <property type="entry name" value="DUF7059"/>
    <property type="match status" value="1"/>
</dbReference>
<evidence type="ECO:0000256" key="3">
    <source>
        <dbReference type="ARBA" id="ARBA00022679"/>
    </source>
</evidence>
<dbReference type="GO" id="GO:0003676">
    <property type="term" value="F:nucleic acid binding"/>
    <property type="evidence" value="ECO:0007669"/>
    <property type="project" value="InterPro"/>
</dbReference>